<dbReference type="RefSeq" id="WP_283212111.1">
    <property type="nucleotide sequence ID" value="NZ_JASGBI010000001.1"/>
</dbReference>
<sequence length="244" mass="25536">MLVRALVVLLLVINVGVAAWWTLRAPAPLPAAVEPPLGVARLQLVSEARKPAPAPAPISAPAAPSAPAPAAPVVATPATAPAVPSLSEPHDASVRCYSVGPFNDEAAAQHARELLMAVSTRVVPREQRAGTARGWRVYVPAAATPEAAKATADRISAAGFNDLMIVRQGSEANSIALGRYRNEDTAQRRAQSLVAAGFPARAEALGDGRLSLWLDLVAKPEFDPARVEAAVLVPTRPLECTRVR</sequence>
<evidence type="ECO:0000313" key="3">
    <source>
        <dbReference type="Proteomes" id="UP001321580"/>
    </source>
</evidence>
<evidence type="ECO:0000259" key="1">
    <source>
        <dbReference type="Pfam" id="PF05036"/>
    </source>
</evidence>
<dbReference type="InterPro" id="IPR036680">
    <property type="entry name" value="SPOR-like_sf"/>
</dbReference>
<evidence type="ECO:0000313" key="2">
    <source>
        <dbReference type="EMBL" id="MDI9238661.1"/>
    </source>
</evidence>
<accession>A0ABT6XET3</accession>
<dbReference type="InterPro" id="IPR007730">
    <property type="entry name" value="SPOR-like_dom"/>
</dbReference>
<dbReference type="EMBL" id="JASGBI010000001">
    <property type="protein sequence ID" value="MDI9238661.1"/>
    <property type="molecule type" value="Genomic_DNA"/>
</dbReference>
<organism evidence="2 3">
    <name type="scientific">Lysobacter stagni</name>
    <dbReference type="NCBI Taxonomy" id="3045172"/>
    <lineage>
        <taxon>Bacteria</taxon>
        <taxon>Pseudomonadati</taxon>
        <taxon>Pseudomonadota</taxon>
        <taxon>Gammaproteobacteria</taxon>
        <taxon>Lysobacterales</taxon>
        <taxon>Lysobacteraceae</taxon>
        <taxon>Lysobacter</taxon>
    </lineage>
</organism>
<gene>
    <name evidence="2" type="ORF">QLQ15_07000</name>
</gene>
<dbReference type="SUPFAM" id="SSF110997">
    <property type="entry name" value="Sporulation related repeat"/>
    <property type="match status" value="1"/>
</dbReference>
<comment type="caution">
    <text evidence="2">The sequence shown here is derived from an EMBL/GenBank/DDBJ whole genome shotgun (WGS) entry which is preliminary data.</text>
</comment>
<name>A0ABT6XET3_9GAMM</name>
<feature type="domain" description="SPOR" evidence="1">
    <location>
        <begin position="133"/>
        <end position="198"/>
    </location>
</feature>
<dbReference type="Pfam" id="PF05036">
    <property type="entry name" value="SPOR"/>
    <property type="match status" value="1"/>
</dbReference>
<keyword evidence="3" id="KW-1185">Reference proteome</keyword>
<dbReference type="Proteomes" id="UP001321580">
    <property type="component" value="Unassembled WGS sequence"/>
</dbReference>
<reference evidence="2 3" key="1">
    <citation type="submission" date="2023-05" db="EMBL/GenBank/DDBJ databases">
        <title>Lysobacter sp. strain LF1 Genome sequencing and assembly.</title>
        <authorList>
            <person name="Jung Y."/>
        </authorList>
    </citation>
    <scope>NUCLEOTIDE SEQUENCE [LARGE SCALE GENOMIC DNA]</scope>
    <source>
        <strain evidence="2 3">LF1</strain>
    </source>
</reference>
<protein>
    <submittedName>
        <fullName evidence="2">SPOR domain-containing protein</fullName>
    </submittedName>
</protein>
<dbReference type="Gene3D" id="3.30.70.1070">
    <property type="entry name" value="Sporulation related repeat"/>
    <property type="match status" value="1"/>
</dbReference>
<proteinExistence type="predicted"/>